<gene>
    <name evidence="2" type="ORF">WMY93_008783</name>
</gene>
<dbReference type="InterPro" id="IPR012337">
    <property type="entry name" value="RNaseH-like_sf"/>
</dbReference>
<dbReference type="SUPFAM" id="SSF53098">
    <property type="entry name" value="Ribonuclease H-like"/>
    <property type="match status" value="1"/>
</dbReference>
<dbReference type="InterPro" id="IPR052958">
    <property type="entry name" value="IFN-induced_PKR_regulator"/>
</dbReference>
<proteinExistence type="predicted"/>
<dbReference type="InterPro" id="IPR008906">
    <property type="entry name" value="HATC_C_dom"/>
</dbReference>
<accession>A0AAW0P9J1</accession>
<keyword evidence="3" id="KW-1185">Reference proteome</keyword>
<organism evidence="2 3">
    <name type="scientific">Mugilogobius chulae</name>
    <name type="common">yellowstripe goby</name>
    <dbReference type="NCBI Taxonomy" id="88201"/>
    <lineage>
        <taxon>Eukaryota</taxon>
        <taxon>Metazoa</taxon>
        <taxon>Chordata</taxon>
        <taxon>Craniata</taxon>
        <taxon>Vertebrata</taxon>
        <taxon>Euteleostomi</taxon>
        <taxon>Actinopterygii</taxon>
        <taxon>Neopterygii</taxon>
        <taxon>Teleostei</taxon>
        <taxon>Neoteleostei</taxon>
        <taxon>Acanthomorphata</taxon>
        <taxon>Gobiaria</taxon>
        <taxon>Gobiiformes</taxon>
        <taxon>Gobioidei</taxon>
        <taxon>Gobiidae</taxon>
        <taxon>Gobionellinae</taxon>
        <taxon>Mugilogobius</taxon>
    </lineage>
</organism>
<sequence>MNVAAALKTKRLRTTKRQFSYEAPDEPLNDALRKLEISFFNAVVDVAVASLRERTEMMSDVASIFSVLITFPNLPENELEKQARDLANTLTSGEHSDFDAEQLIAEMLSFPTWPKQKMTAFELLVFLQEKNLREIYPNLWVALRVAVTIPVTVASAERSFSKLKLIKNYLRSTMSQERLNGLALISINQEVSRQLSFDQTIDAFAARKSRRVDF</sequence>
<reference evidence="3" key="1">
    <citation type="submission" date="2024-04" db="EMBL/GenBank/DDBJ databases">
        <title>Salinicola lusitanus LLJ914,a marine bacterium isolated from the Okinawa Trough.</title>
        <authorList>
            <person name="Li J."/>
        </authorList>
    </citation>
    <scope>NUCLEOTIDE SEQUENCE [LARGE SCALE GENOMIC DNA]</scope>
</reference>
<dbReference type="Pfam" id="PF05699">
    <property type="entry name" value="Dimer_Tnp_hAT"/>
    <property type="match status" value="1"/>
</dbReference>
<feature type="domain" description="HAT C-terminal dimerisation" evidence="1">
    <location>
        <begin position="107"/>
        <end position="190"/>
    </location>
</feature>
<protein>
    <recommendedName>
        <fullName evidence="1">HAT C-terminal dimerisation domain-containing protein</fullName>
    </recommendedName>
</protein>
<dbReference type="PANTHER" id="PTHR46289">
    <property type="entry name" value="52 KDA REPRESSOR OF THE INHIBITOR OF THE PROTEIN KINASE-LIKE PROTEIN-RELATED"/>
    <property type="match status" value="1"/>
</dbReference>
<name>A0AAW0P9J1_9GOBI</name>
<dbReference type="Proteomes" id="UP001460270">
    <property type="component" value="Unassembled WGS sequence"/>
</dbReference>
<evidence type="ECO:0000259" key="1">
    <source>
        <dbReference type="Pfam" id="PF05699"/>
    </source>
</evidence>
<dbReference type="PANTHER" id="PTHR46289:SF14">
    <property type="entry name" value="DUF4371 DOMAIN-CONTAINING PROTEIN"/>
    <property type="match status" value="1"/>
</dbReference>
<comment type="caution">
    <text evidence="2">The sequence shown here is derived from an EMBL/GenBank/DDBJ whole genome shotgun (WGS) entry which is preliminary data.</text>
</comment>
<evidence type="ECO:0000313" key="3">
    <source>
        <dbReference type="Proteomes" id="UP001460270"/>
    </source>
</evidence>
<evidence type="ECO:0000313" key="2">
    <source>
        <dbReference type="EMBL" id="KAK7921881.1"/>
    </source>
</evidence>
<dbReference type="EMBL" id="JBBPFD010000006">
    <property type="protein sequence ID" value="KAK7921881.1"/>
    <property type="molecule type" value="Genomic_DNA"/>
</dbReference>
<dbReference type="GO" id="GO:0046983">
    <property type="term" value="F:protein dimerization activity"/>
    <property type="evidence" value="ECO:0007669"/>
    <property type="project" value="InterPro"/>
</dbReference>
<dbReference type="AlphaFoldDB" id="A0AAW0P9J1"/>